<organism evidence="2 3">
    <name type="scientific">Acanthoscelides obtectus</name>
    <name type="common">Bean weevil</name>
    <name type="synonym">Bruchus obtectus</name>
    <dbReference type="NCBI Taxonomy" id="200917"/>
    <lineage>
        <taxon>Eukaryota</taxon>
        <taxon>Metazoa</taxon>
        <taxon>Ecdysozoa</taxon>
        <taxon>Arthropoda</taxon>
        <taxon>Hexapoda</taxon>
        <taxon>Insecta</taxon>
        <taxon>Pterygota</taxon>
        <taxon>Neoptera</taxon>
        <taxon>Endopterygota</taxon>
        <taxon>Coleoptera</taxon>
        <taxon>Polyphaga</taxon>
        <taxon>Cucujiformia</taxon>
        <taxon>Chrysomeloidea</taxon>
        <taxon>Chrysomelidae</taxon>
        <taxon>Bruchinae</taxon>
        <taxon>Bruchini</taxon>
        <taxon>Acanthoscelides</taxon>
    </lineage>
</organism>
<dbReference type="PANTHER" id="PTHR10773">
    <property type="entry name" value="DNA-DIRECTED RNA POLYMERASES I, II, AND III SUBUNIT RPABC2"/>
    <property type="match status" value="1"/>
</dbReference>
<feature type="compositionally biased region" description="Basic and acidic residues" evidence="1">
    <location>
        <begin position="102"/>
        <end position="113"/>
    </location>
</feature>
<evidence type="ECO:0000313" key="2">
    <source>
        <dbReference type="EMBL" id="CAH2011708.1"/>
    </source>
</evidence>
<protein>
    <submittedName>
        <fullName evidence="2">Uncharacterized protein</fullName>
    </submittedName>
</protein>
<keyword evidence="3" id="KW-1185">Reference proteome</keyword>
<evidence type="ECO:0000313" key="3">
    <source>
        <dbReference type="Proteomes" id="UP001152888"/>
    </source>
</evidence>
<feature type="region of interest" description="Disordered" evidence="1">
    <location>
        <begin position="34"/>
        <end position="117"/>
    </location>
</feature>
<dbReference type="Proteomes" id="UP001152888">
    <property type="component" value="Unassembled WGS sequence"/>
</dbReference>
<comment type="caution">
    <text evidence="2">The sequence shown here is derived from an EMBL/GenBank/DDBJ whole genome shotgun (WGS) entry which is preliminary data.</text>
</comment>
<feature type="compositionally biased region" description="Polar residues" evidence="1">
    <location>
        <begin position="48"/>
        <end position="59"/>
    </location>
</feature>
<dbReference type="AlphaFoldDB" id="A0A9P0M9D3"/>
<accession>A0A9P0M9D3</accession>
<sequence length="341" mass="39135">MDPDNVLESESGNKNGRKCFIKSLSNAYSVTDQHALNDDKEQDEEINKASTSGINQTPISKHVTAGDNSSSSTEEDEPAEKPLIKEGKKRQRTPQAWKRNIRKLERNSGKEYKSSGGKTIEAKQQGFRCDCRKKCFEKFTEMEKDAIFTEFYAMADKNIQDSYLAALIDVKKVSRRRKTSVGEKKRYSYGYSIQISSKTEKVCCTAFCNLHAIHRSRVTRISQSRVSGLLLQKDSRGKHHNRPNKLPENVVAQIEDHINSFPARESHYSRNENKKKYLSAELNVRKMHELYLQKYEPEQYSLIESHENAKPKVTTIIGILQNILICHSDIRVRTLVLLVTY</sequence>
<reference evidence="2" key="1">
    <citation type="submission" date="2022-03" db="EMBL/GenBank/DDBJ databases">
        <authorList>
            <person name="Sayadi A."/>
        </authorList>
    </citation>
    <scope>NUCLEOTIDE SEQUENCE</scope>
</reference>
<dbReference type="EMBL" id="CAKOFQ010008108">
    <property type="protein sequence ID" value="CAH2011708.1"/>
    <property type="molecule type" value="Genomic_DNA"/>
</dbReference>
<evidence type="ECO:0000256" key="1">
    <source>
        <dbReference type="SAM" id="MobiDB-lite"/>
    </source>
</evidence>
<dbReference type="PANTHER" id="PTHR10773:SF19">
    <property type="match status" value="1"/>
</dbReference>
<name>A0A9P0M9D3_ACAOB</name>
<proteinExistence type="predicted"/>
<gene>
    <name evidence="2" type="ORF">ACAOBT_LOCUS32357</name>
</gene>
<dbReference type="OrthoDB" id="6781428at2759"/>